<comment type="caution">
    <text evidence="4">The sequence shown here is derived from an EMBL/GenBank/DDBJ whole genome shotgun (WGS) entry which is preliminary data.</text>
</comment>
<feature type="binding site" evidence="3">
    <location>
        <position position="88"/>
    </location>
    <ligand>
        <name>Mg(2+)</name>
        <dbReference type="ChEBI" id="CHEBI:18420"/>
        <label>1</label>
    </ligand>
</feature>
<dbReference type="EMBL" id="LBVP01000023">
    <property type="protein sequence ID" value="KKQ88285.1"/>
    <property type="molecule type" value="Genomic_DNA"/>
</dbReference>
<protein>
    <submittedName>
        <fullName evidence="4">ADP-ribosyl-(Dinitrogen reductase) hydrolase</fullName>
    </submittedName>
</protein>
<dbReference type="InterPro" id="IPR036705">
    <property type="entry name" value="Ribosyl_crysJ1_sf"/>
</dbReference>
<evidence type="ECO:0000313" key="4">
    <source>
        <dbReference type="EMBL" id="KKQ88285.1"/>
    </source>
</evidence>
<dbReference type="InterPro" id="IPR050792">
    <property type="entry name" value="ADP-ribosylglycohydrolase"/>
</dbReference>
<dbReference type="GO" id="GO:0016787">
    <property type="term" value="F:hydrolase activity"/>
    <property type="evidence" value="ECO:0007669"/>
    <property type="project" value="UniProtKB-KW"/>
</dbReference>
<comment type="similarity">
    <text evidence="1">Belongs to the ADP-ribosylglycohydrolase family.</text>
</comment>
<sequence>MRKESLNVPIVDRYKGCLLGVAAGDALGQPVEFIPLNGKDKALERFDEPWKRKIRKFIKEIQEKHGGVIREMLLNPFGYWEKGEYTDDTTQTLLLADSFIEKGKYDPDDFVSRLLKWYDNGKAKGIGRTTELSLGLINAGVADWKSVGKYVLKNFGKFFSNGSLMRTSPVGLYFREYIEDIDRVAAELSIITHAAEPAIVVCQMASQLVSQLVSGVPKNEAVDFIERKFKTAYENVYNSYSDYEKYPMNADSTFSVALISFANADSFEEAVVEAVNKGGDTDTCGSVAGALAGAYWGVAQIPERWAKCLKPQSAQQIGSKAEKLYLLNTSLRRS</sequence>
<dbReference type="Gene3D" id="1.10.4080.10">
    <property type="entry name" value="ADP-ribosylation/Crystallin J1"/>
    <property type="match status" value="1"/>
</dbReference>
<reference evidence="4 5" key="1">
    <citation type="journal article" date="2015" name="Nature">
        <title>rRNA introns, odd ribosomes, and small enigmatic genomes across a large radiation of phyla.</title>
        <authorList>
            <person name="Brown C.T."/>
            <person name="Hug L.A."/>
            <person name="Thomas B.C."/>
            <person name="Sharon I."/>
            <person name="Castelle C.J."/>
            <person name="Singh A."/>
            <person name="Wilkins M.J."/>
            <person name="Williams K.H."/>
            <person name="Banfield J.F."/>
        </authorList>
    </citation>
    <scope>NUCLEOTIDE SEQUENCE [LARGE SCALE GENOMIC DNA]</scope>
</reference>
<feature type="binding site" evidence="3">
    <location>
        <position position="87"/>
    </location>
    <ligand>
        <name>Mg(2+)</name>
        <dbReference type="ChEBI" id="CHEBI:18420"/>
        <label>1</label>
    </ligand>
</feature>
<feature type="binding site" evidence="3">
    <location>
        <position position="280"/>
    </location>
    <ligand>
        <name>Mg(2+)</name>
        <dbReference type="ChEBI" id="CHEBI:18420"/>
        <label>1</label>
    </ligand>
</feature>
<dbReference type="AlphaFoldDB" id="A0A0G0LK06"/>
<gene>
    <name evidence="4" type="ORF">UT12_C0023G0003</name>
</gene>
<proteinExistence type="inferred from homology"/>
<comment type="cofactor">
    <cofactor evidence="3">
        <name>Mg(2+)</name>
        <dbReference type="ChEBI" id="CHEBI:18420"/>
    </cofactor>
    <text evidence="3">Binds 2 magnesium ions per subunit.</text>
</comment>
<feature type="binding site" evidence="3">
    <location>
        <position position="283"/>
    </location>
    <ligand>
        <name>Mg(2+)</name>
        <dbReference type="ChEBI" id="CHEBI:18420"/>
        <label>1</label>
    </ligand>
</feature>
<keyword evidence="2 4" id="KW-0378">Hydrolase</keyword>
<dbReference type="PANTHER" id="PTHR16222">
    <property type="entry name" value="ADP-RIBOSYLGLYCOHYDROLASE"/>
    <property type="match status" value="1"/>
</dbReference>
<evidence type="ECO:0000256" key="3">
    <source>
        <dbReference type="PIRSR" id="PIRSR605502-1"/>
    </source>
</evidence>
<feature type="binding site" evidence="3">
    <location>
        <position position="86"/>
    </location>
    <ligand>
        <name>Mg(2+)</name>
        <dbReference type="ChEBI" id="CHEBI:18420"/>
        <label>1</label>
    </ligand>
</feature>
<dbReference type="Pfam" id="PF03747">
    <property type="entry name" value="ADP_ribosyl_GH"/>
    <property type="match status" value="1"/>
</dbReference>
<organism evidence="4 5">
    <name type="scientific">Candidatus Curtissbacteria bacterium GW2011_GWC2_38_9</name>
    <dbReference type="NCBI Taxonomy" id="1618414"/>
    <lineage>
        <taxon>Bacteria</taxon>
        <taxon>Candidatus Curtissiibacteriota</taxon>
    </lineage>
</organism>
<dbReference type="GO" id="GO:0046872">
    <property type="term" value="F:metal ion binding"/>
    <property type="evidence" value="ECO:0007669"/>
    <property type="project" value="UniProtKB-KW"/>
</dbReference>
<dbReference type="PANTHER" id="PTHR16222:SF24">
    <property type="entry name" value="ADP-RIBOSYLHYDROLASE ARH3"/>
    <property type="match status" value="1"/>
</dbReference>
<evidence type="ECO:0000256" key="1">
    <source>
        <dbReference type="ARBA" id="ARBA00010702"/>
    </source>
</evidence>
<evidence type="ECO:0000313" key="5">
    <source>
        <dbReference type="Proteomes" id="UP000034893"/>
    </source>
</evidence>
<dbReference type="InterPro" id="IPR005502">
    <property type="entry name" value="Ribosyl_crysJ1"/>
</dbReference>
<dbReference type="Proteomes" id="UP000034893">
    <property type="component" value="Unassembled WGS sequence"/>
</dbReference>
<feature type="binding site" evidence="3">
    <location>
        <position position="282"/>
    </location>
    <ligand>
        <name>Mg(2+)</name>
        <dbReference type="ChEBI" id="CHEBI:18420"/>
        <label>1</label>
    </ligand>
</feature>
<name>A0A0G0LK06_9BACT</name>
<dbReference type="SUPFAM" id="SSF101478">
    <property type="entry name" value="ADP-ribosylglycohydrolase"/>
    <property type="match status" value="1"/>
</dbReference>
<evidence type="ECO:0000256" key="2">
    <source>
        <dbReference type="ARBA" id="ARBA00022801"/>
    </source>
</evidence>
<keyword evidence="3" id="KW-0479">Metal-binding</keyword>
<accession>A0A0G0LK06</accession>
<keyword evidence="3" id="KW-0460">Magnesium</keyword>